<evidence type="ECO:0000313" key="2">
    <source>
        <dbReference type="EMBL" id="QSZ36503.1"/>
    </source>
</evidence>
<dbReference type="Proteomes" id="UP000672032">
    <property type="component" value="Chromosome 7"/>
</dbReference>
<dbReference type="EMBL" id="CP063411">
    <property type="protein sequence ID" value="QSZ36503.1"/>
    <property type="molecule type" value="Genomic_DNA"/>
</dbReference>
<dbReference type="OrthoDB" id="5417895at2759"/>
<dbReference type="AlphaFoldDB" id="A0A8A3PNC0"/>
<organism evidence="2 3">
    <name type="scientific">Monilinia vaccinii-corymbosi</name>
    <dbReference type="NCBI Taxonomy" id="61207"/>
    <lineage>
        <taxon>Eukaryota</taxon>
        <taxon>Fungi</taxon>
        <taxon>Dikarya</taxon>
        <taxon>Ascomycota</taxon>
        <taxon>Pezizomycotina</taxon>
        <taxon>Leotiomycetes</taxon>
        <taxon>Helotiales</taxon>
        <taxon>Sclerotiniaceae</taxon>
        <taxon>Monilinia</taxon>
    </lineage>
</organism>
<gene>
    <name evidence="2" type="ORF">DSL72_006383</name>
</gene>
<sequence length="190" mass="20401">MHGYCCDGGNVDGGFMEGLRKAVYSTYTGTVTWLFGTSLSNRSSEEIIGGTASNTSTGARPGTGRGFNKFKGNGDPTRPLHVSWQQEIGLFNPEVALNTLTIIQLFDTKGLANFHGDGELGGSSDNDAQDQHMQDNEESSGDSLSFESQPGCLSEVPHFTGTTIFASFPCLEENDIETGFNSYVVDMSMK</sequence>
<proteinExistence type="predicted"/>
<accession>A0A8A3PNC0</accession>
<evidence type="ECO:0000256" key="1">
    <source>
        <dbReference type="SAM" id="MobiDB-lite"/>
    </source>
</evidence>
<feature type="region of interest" description="Disordered" evidence="1">
    <location>
        <begin position="117"/>
        <end position="149"/>
    </location>
</feature>
<evidence type="ECO:0000313" key="3">
    <source>
        <dbReference type="Proteomes" id="UP000672032"/>
    </source>
</evidence>
<name>A0A8A3PNC0_9HELO</name>
<keyword evidence="3" id="KW-1185">Reference proteome</keyword>
<protein>
    <submittedName>
        <fullName evidence="2">Uncharacterized protein</fullName>
    </submittedName>
</protein>
<reference evidence="2" key="1">
    <citation type="submission" date="2020-10" db="EMBL/GenBank/DDBJ databases">
        <title>Genome Sequence of Monilinia vaccinii-corymbosi Sheds Light on Mummy Berry Disease Infection of Blueberry and Mating Type.</title>
        <authorList>
            <person name="Yow A.G."/>
            <person name="Zhang Y."/>
            <person name="Bansal K."/>
            <person name="Eacker S.M."/>
            <person name="Sullivan S."/>
            <person name="Liachko I."/>
            <person name="Cubeta M.A."/>
            <person name="Rollins J.A."/>
            <person name="Ashrafi H."/>
        </authorList>
    </citation>
    <scope>NUCLEOTIDE SEQUENCE</scope>
    <source>
        <strain evidence="2">RL-1</strain>
    </source>
</reference>